<dbReference type="Pfam" id="PF00931">
    <property type="entry name" value="NB-ARC"/>
    <property type="match status" value="1"/>
</dbReference>
<evidence type="ECO:0000259" key="1">
    <source>
        <dbReference type="Pfam" id="PF00931"/>
    </source>
</evidence>
<dbReference type="GO" id="GO:0043531">
    <property type="term" value="F:ADP binding"/>
    <property type="evidence" value="ECO:0007669"/>
    <property type="project" value="InterPro"/>
</dbReference>
<dbReference type="InterPro" id="IPR025886">
    <property type="entry name" value="PP2-like"/>
</dbReference>
<evidence type="ECO:0000313" key="4">
    <source>
        <dbReference type="Proteomes" id="UP000316621"/>
    </source>
</evidence>
<dbReference type="Proteomes" id="UP000316621">
    <property type="component" value="Chromosome 11"/>
</dbReference>
<dbReference type="InterPro" id="IPR002182">
    <property type="entry name" value="NB-ARC"/>
</dbReference>
<dbReference type="Pfam" id="PF25019">
    <property type="entry name" value="LRR_R13L1-DRL21"/>
    <property type="match status" value="1"/>
</dbReference>
<protein>
    <submittedName>
        <fullName evidence="3">Uncharacterized protein</fullName>
    </submittedName>
</protein>
<accession>A0A4Y7LKX6</accession>
<dbReference type="Gene3D" id="3.40.50.300">
    <property type="entry name" value="P-loop containing nucleotide triphosphate hydrolases"/>
    <property type="match status" value="1"/>
</dbReference>
<dbReference type="PANTHER" id="PTHR48478:SF1">
    <property type="entry name" value="LECTIN-LIKE"/>
    <property type="match status" value="1"/>
</dbReference>
<dbReference type="AlphaFoldDB" id="A0A4Y7LKX6"/>
<dbReference type="Gene3D" id="3.80.10.10">
    <property type="entry name" value="Ribonuclease Inhibitor"/>
    <property type="match status" value="4"/>
</dbReference>
<dbReference type="InterPro" id="IPR027417">
    <property type="entry name" value="P-loop_NTPase"/>
</dbReference>
<dbReference type="PANTHER" id="PTHR48478">
    <property type="entry name" value="LECTIN-LIKE"/>
    <property type="match status" value="1"/>
</dbReference>
<dbReference type="SUPFAM" id="SSF52058">
    <property type="entry name" value="L domain-like"/>
    <property type="match status" value="2"/>
</dbReference>
<dbReference type="InterPro" id="IPR052147">
    <property type="entry name" value="PP2-like/Lectin"/>
</dbReference>
<evidence type="ECO:0000313" key="3">
    <source>
        <dbReference type="EMBL" id="RZC84765.1"/>
    </source>
</evidence>
<gene>
    <name evidence="3" type="ORF">C5167_047552</name>
</gene>
<dbReference type="InterPro" id="IPR056789">
    <property type="entry name" value="LRR_R13L1-DRL21"/>
</dbReference>
<dbReference type="Gramene" id="RZC84765">
    <property type="protein sequence ID" value="RZC84765"/>
    <property type="gene ID" value="C5167_047552"/>
</dbReference>
<sequence length="1058" mass="119223">MNEIREETSSHISDSSAVVGRIDEKLEIIKLLNQDDYSVVRITGMGGMGKTTLAQFVYANTSDDTFVVKKWIDQSFTFRRLGLQVLHSGVSTAIPSEIYKAFKKLHTFVYSGLHDGEDVWARRVCTFGFIRVLKLSHTGIEELPKSICKLKHLRYLDVKRCNRLKELPQDIRKLIGLEYLIFRNKYTLSAKMPRKVSRLSALKKLSVFIVGEEGKGSGIEELKDLNLLGGKLSIEDLGNVTDGTQANLMGKKNIRHLELSWDSRGCNDPDRIIKDVEVINDLQPHLNLKKLGVSHFGGSEIPTWLRSASVHLPKLVSITLYRCNECEHFPALGGLQHLKYLFMDGFGGVKRIGNEFCPSNEEAVSFPSLVLLYIYHYTNSVNSDRSSRASTFSWSEDLENQNGSTLSTTPTEFPFLRKLYFHIERQVDANLKSLSPKLLWGVLQTLLVAGCNEFVGFEQQHRHQLDHLSYSHLRRLEVFKCPSLTVLPADFSGLNSLTYLAIEECSSLHSLPDGIQYLPALETLIIGGFSEDLTSFPFPAASGSDGEKYFVSLRVLKICGWPTLSAELPDQLQLLTCLQCFTIRGFPCLSSLPEWFRELSSLQNLYFLNCSRLQYLPSDEQMQRLTSLKTIYIWNCPLLLERCSGNEEGHKIARRKQVIGSSPSLLDHIPRDADMNLELLARRTNNAEIEVSELINVCWFGVHGKLDMSKLTPGVNYEVVFIVMLRERSSGWDAPVNLCLVLPDAQRLVKEVVLETMPKSQWIEIHVGDFKTPEQPGDQEKQVDFRLSGQDTVTWKSGLFIEGAIVRPKRHKFAHLKQVNGHVHDLAVSTAGSESRMLKIPTGVVPEVNDLVHNLAVSTAGSESRMLKIPTGVVPEVIGSSSSLLDHIPRDADMNLELLARMTSFYIAWGDDTRYWTWLSVTEPSAASNNAEIEVPELIKVCWLDVHGTLDMSKLTPGVNYEVVFIVMLRERSYGWGKPVNLCLVLPDGQRLDQTLVLETMPKSTWIEIHVGDFQTPEQQPGDQEKQVKFNLSEQETLFWKSGLVIEGAIVRPKKSSS</sequence>
<organism evidence="3 4">
    <name type="scientific">Papaver somniferum</name>
    <name type="common">Opium poppy</name>
    <dbReference type="NCBI Taxonomy" id="3469"/>
    <lineage>
        <taxon>Eukaryota</taxon>
        <taxon>Viridiplantae</taxon>
        <taxon>Streptophyta</taxon>
        <taxon>Embryophyta</taxon>
        <taxon>Tracheophyta</taxon>
        <taxon>Spermatophyta</taxon>
        <taxon>Magnoliopsida</taxon>
        <taxon>Ranunculales</taxon>
        <taxon>Papaveraceae</taxon>
        <taxon>Papaveroideae</taxon>
        <taxon>Papaver</taxon>
    </lineage>
</organism>
<feature type="domain" description="NB-ARC" evidence="1">
    <location>
        <begin position="29"/>
        <end position="79"/>
    </location>
</feature>
<reference evidence="3 4" key="1">
    <citation type="journal article" date="2018" name="Science">
        <title>The opium poppy genome and morphinan production.</title>
        <authorList>
            <person name="Guo L."/>
            <person name="Winzer T."/>
            <person name="Yang X."/>
            <person name="Li Y."/>
            <person name="Ning Z."/>
            <person name="He Z."/>
            <person name="Teodor R."/>
            <person name="Lu Y."/>
            <person name="Bowser T.A."/>
            <person name="Graham I.A."/>
            <person name="Ye K."/>
        </authorList>
    </citation>
    <scope>NUCLEOTIDE SEQUENCE [LARGE SCALE GENOMIC DNA]</scope>
    <source>
        <strain evidence="4">cv. HN1</strain>
        <tissue evidence="3">Leaves</tissue>
    </source>
</reference>
<dbReference type="SUPFAM" id="SSF52540">
    <property type="entry name" value="P-loop containing nucleoside triphosphate hydrolases"/>
    <property type="match status" value="1"/>
</dbReference>
<dbReference type="InterPro" id="IPR032675">
    <property type="entry name" value="LRR_dom_sf"/>
</dbReference>
<dbReference type="Pfam" id="PF14299">
    <property type="entry name" value="PP2"/>
    <property type="match status" value="2"/>
</dbReference>
<proteinExistence type="predicted"/>
<keyword evidence="4" id="KW-1185">Reference proteome</keyword>
<dbReference type="PRINTS" id="PR00364">
    <property type="entry name" value="DISEASERSIST"/>
</dbReference>
<name>A0A4Y7LKX6_PAPSO</name>
<feature type="domain" description="R13L1/DRL21-like LRR repeat region" evidence="2">
    <location>
        <begin position="219"/>
        <end position="344"/>
    </location>
</feature>
<dbReference type="GO" id="GO:0030246">
    <property type="term" value="F:carbohydrate binding"/>
    <property type="evidence" value="ECO:0007669"/>
    <property type="project" value="InterPro"/>
</dbReference>
<evidence type="ECO:0000259" key="2">
    <source>
        <dbReference type="Pfam" id="PF25019"/>
    </source>
</evidence>
<dbReference type="EMBL" id="CM010725">
    <property type="protein sequence ID" value="RZC84765.1"/>
    <property type="molecule type" value="Genomic_DNA"/>
</dbReference>